<feature type="transmembrane region" description="Helical" evidence="2">
    <location>
        <begin position="64"/>
        <end position="84"/>
    </location>
</feature>
<name>A0A7G2CJC0_9TRYP</name>
<feature type="region of interest" description="Disordered" evidence="1">
    <location>
        <begin position="189"/>
        <end position="216"/>
    </location>
</feature>
<accession>A0A7G2CJC0</accession>
<evidence type="ECO:0000256" key="1">
    <source>
        <dbReference type="SAM" id="MobiDB-lite"/>
    </source>
</evidence>
<keyword evidence="4" id="KW-1185">Reference proteome</keyword>
<feature type="compositionally biased region" description="Acidic residues" evidence="1">
    <location>
        <begin position="190"/>
        <end position="203"/>
    </location>
</feature>
<gene>
    <name evidence="3" type="ORF">ADEAN_000746400</name>
</gene>
<keyword evidence="2" id="KW-0812">Transmembrane</keyword>
<sequence length="216" mass="24808">MDYVLSVSRYKLYGVAEAFKYAVLPHDRPSPLFLLFTTLINGGLLVWSFDVVLSATCHKEHSTWLGLGIMNAVINDLFSIALMASMRNQIRKGIHPSVSNVRLYLTQPVLLLYFVYLIWEIAWMIVASKKASKNNKDGCSNHFSVQSGFFSFYFILGLTIFAMTFATEWCRSPRWRVAASTQWRRRNQPELDEQVEGIDEAAQGDDFSRTQEMEDR</sequence>
<evidence type="ECO:0000256" key="2">
    <source>
        <dbReference type="SAM" id="Phobius"/>
    </source>
</evidence>
<feature type="compositionally biased region" description="Basic and acidic residues" evidence="1">
    <location>
        <begin position="206"/>
        <end position="216"/>
    </location>
</feature>
<dbReference type="EMBL" id="LR877159">
    <property type="protein sequence ID" value="CAD2219950.1"/>
    <property type="molecule type" value="Genomic_DNA"/>
</dbReference>
<feature type="transmembrane region" description="Helical" evidence="2">
    <location>
        <begin position="147"/>
        <end position="166"/>
    </location>
</feature>
<dbReference type="VEuPathDB" id="TriTrypDB:ADEAN_000746400"/>
<feature type="transmembrane region" description="Helical" evidence="2">
    <location>
        <begin position="104"/>
        <end position="126"/>
    </location>
</feature>
<reference evidence="3 4" key="1">
    <citation type="submission" date="2020-08" db="EMBL/GenBank/DDBJ databases">
        <authorList>
            <person name="Newling K."/>
            <person name="Davey J."/>
            <person name="Forrester S."/>
        </authorList>
    </citation>
    <scope>NUCLEOTIDE SEQUENCE [LARGE SCALE GENOMIC DNA]</scope>
    <source>
        <strain evidence="4">Crithidia deanei Carvalho (ATCC PRA-265)</strain>
    </source>
</reference>
<keyword evidence="2" id="KW-1133">Transmembrane helix</keyword>
<evidence type="ECO:0000313" key="3">
    <source>
        <dbReference type="EMBL" id="CAD2219950.1"/>
    </source>
</evidence>
<organism evidence="3 4">
    <name type="scientific">Angomonas deanei</name>
    <dbReference type="NCBI Taxonomy" id="59799"/>
    <lineage>
        <taxon>Eukaryota</taxon>
        <taxon>Discoba</taxon>
        <taxon>Euglenozoa</taxon>
        <taxon>Kinetoplastea</taxon>
        <taxon>Metakinetoplastina</taxon>
        <taxon>Trypanosomatida</taxon>
        <taxon>Trypanosomatidae</taxon>
        <taxon>Strigomonadinae</taxon>
        <taxon>Angomonas</taxon>
    </lineage>
</organism>
<feature type="transmembrane region" description="Helical" evidence="2">
    <location>
        <begin position="32"/>
        <end position="52"/>
    </location>
</feature>
<keyword evidence="2" id="KW-0472">Membrane</keyword>
<proteinExistence type="predicted"/>
<dbReference type="AlphaFoldDB" id="A0A7G2CJC0"/>
<evidence type="ECO:0000313" key="4">
    <source>
        <dbReference type="Proteomes" id="UP000515908"/>
    </source>
</evidence>
<protein>
    <submittedName>
        <fullName evidence="3">Uncharacterized protein</fullName>
    </submittedName>
</protein>
<dbReference type="Proteomes" id="UP000515908">
    <property type="component" value="Chromosome 15"/>
</dbReference>